<dbReference type="Gene3D" id="2.60.40.1120">
    <property type="entry name" value="Carboxypeptidase-like, regulatory domain"/>
    <property type="match status" value="1"/>
</dbReference>
<sequence length="1188" mass="126823">MFHYTALDVDGTNVVSVDDSGRITANSAGTAVVLVTYDAMYVTDCGWDINKNKTFGAIWPENTGVVVVEVGENAANGPDANMTINNGDRKVAGNKLDAEADVLYYTGDDGCQYTFRPAAGSTVTLLRPTLTETAMTYTGGFGTDGVTTKGGDVTLTLTEGKNIVKISKDGADTYQVITVKKAGVVITNKTDPTRDILPGDTVTVQLTGVYHPANTMANLYSLYAYVSYTDPGSGDTVTGDKYFYQRHLFDRADGDSCRTVEVKIPADWDADEPYVLTNGVLSFYGNCKDIGSHRNSLPNLSISVPHSYSSFKLGALPDITIPVVKPNTADVTFSVKDDSGNAVNSCTIQLTNSSNDTVTINATAASATRTLASGKWSYVVTKEGYLPAKGTLTVVGGEDQAVNVELPLVTAIQVKTLPKKTVYTEGDTLNTAGLVVQAVTKNGASTLSADQYTLSPTLLKTVGQQAITVTFGQLTTTFEVTVREDIVTLETTLEDGITQRNSRMTFDVFAKDGDGNKLPASEVTVLLNGDPVSVNWDDDTKTSYTLHFTKEGVNTVVVKAHKASVTYTITYVKAEPGDVVGKAVFTVEALSLGGGYIIEPCYVDIIEGENAAQALARLLEERGFTYSNTGSLESGFYLSHIQGDALAGIDPTGDSIPQALREKLEEKNFDIQTRTDETSLGEFDYTSASGWMYCLKNVFPNVGFADSYLSEGDVVRVQFTVAYGSDIGGGFAMGSGDSAGYFDMANKDALTRRVAAINAEIEANPYYLEQNCLTKAYDAAMDVLTTLYVSQADVDAALADLPDPPVGHQLTAVEKVPATCETAGVEAYWKCSVCGKLFSDAEGKTETTLEKLAIPATGHAYGAPVWKWNDDFTASATFTCGNDTSHVENVTAEVTSAVTTPAACETDGVRTYTAKVTFDGKDYTDTKTEVIPATDHAYGEPVWKWNDDFKATATFTCTNDATHVENVTAEVTSAVTTPAACETTGVRTYTAKVTFDGKDYTDTKTEVIPATGHAYGAPVWKWNDDFTASATFTCGNDTSHVKNVTAEVTSAVTTPAACETTGVRTYTAKVTFEDKEYTSSKTEVIPAKSHDTELVGAKDATCTEDGYTGNEVCKVCQTVVKQGEVIPALGHDYKDGKCSRCGAEEPTTPVEPGKPTTGDSSTLVLWLALLAISGMAVTVIPSRKKRSR</sequence>
<feature type="transmembrane region" description="Helical" evidence="1">
    <location>
        <begin position="1163"/>
        <end position="1182"/>
    </location>
</feature>
<evidence type="ECO:0000313" key="3">
    <source>
        <dbReference type="EMBL" id="BCK82398.1"/>
    </source>
</evidence>
<keyword evidence="4" id="KW-1185">Reference proteome</keyword>
<evidence type="ECO:0000256" key="1">
    <source>
        <dbReference type="SAM" id="Phobius"/>
    </source>
</evidence>
<organism evidence="3 4">
    <name type="scientific">Vescimonas coprocola</name>
    <dbReference type="NCBI Taxonomy" id="2714355"/>
    <lineage>
        <taxon>Bacteria</taxon>
        <taxon>Bacillati</taxon>
        <taxon>Bacillota</taxon>
        <taxon>Clostridia</taxon>
        <taxon>Eubacteriales</taxon>
        <taxon>Oscillospiraceae</taxon>
        <taxon>Vescimonas</taxon>
    </lineage>
</organism>
<evidence type="ECO:0000259" key="2">
    <source>
        <dbReference type="Pfam" id="PF07523"/>
    </source>
</evidence>
<dbReference type="Gene3D" id="2.60.40.3630">
    <property type="match status" value="1"/>
</dbReference>
<keyword evidence="1" id="KW-0812">Transmembrane</keyword>
<name>A0A810Q235_9FIRM</name>
<dbReference type="Pfam" id="PF07523">
    <property type="entry name" value="Big_3"/>
    <property type="match status" value="1"/>
</dbReference>
<feature type="domain" description="Ig-like" evidence="2">
    <location>
        <begin position="418"/>
        <end position="482"/>
    </location>
</feature>
<keyword evidence="1" id="KW-0472">Membrane</keyword>
<gene>
    <name evidence="3" type="ORF">MM50RIKEN_21610</name>
</gene>
<dbReference type="AlphaFoldDB" id="A0A810Q235"/>
<keyword evidence="1" id="KW-1133">Transmembrane helix</keyword>
<dbReference type="Proteomes" id="UP000681035">
    <property type="component" value="Chromosome"/>
</dbReference>
<proteinExistence type="predicted"/>
<evidence type="ECO:0000313" key="4">
    <source>
        <dbReference type="Proteomes" id="UP000681035"/>
    </source>
</evidence>
<dbReference type="KEGG" id="vcop:MM50RIKEN_21610"/>
<protein>
    <recommendedName>
        <fullName evidence="2">Ig-like domain-containing protein</fullName>
    </recommendedName>
</protein>
<accession>A0A810Q235</accession>
<dbReference type="InterPro" id="IPR022038">
    <property type="entry name" value="Ig-like_bact"/>
</dbReference>
<dbReference type="EMBL" id="AP023418">
    <property type="protein sequence ID" value="BCK82398.1"/>
    <property type="molecule type" value="Genomic_DNA"/>
</dbReference>
<reference evidence="3" key="1">
    <citation type="submission" date="2020-09" db="EMBL/GenBank/DDBJ databases">
        <title>New species isolated from human feces.</title>
        <authorList>
            <person name="Kitahara M."/>
            <person name="Shigeno Y."/>
            <person name="Shime M."/>
            <person name="Matsumoto Y."/>
            <person name="Nakamura S."/>
            <person name="Motooka D."/>
            <person name="Fukuoka S."/>
            <person name="Nishikawa H."/>
            <person name="Benno Y."/>
        </authorList>
    </citation>
    <scope>NUCLEOTIDE SEQUENCE</scope>
    <source>
        <strain evidence="3">MM50</strain>
    </source>
</reference>